<dbReference type="InterPro" id="IPR011006">
    <property type="entry name" value="CheY-like_superfamily"/>
</dbReference>
<comment type="caution">
    <text evidence="4">The sequence shown here is derived from an EMBL/GenBank/DDBJ whole genome shotgun (WGS) entry which is preliminary data.</text>
</comment>
<dbReference type="InterPro" id="IPR001789">
    <property type="entry name" value="Sig_transdc_resp-reg_receiver"/>
</dbReference>
<accession>A0A1F6NQF1</accession>
<dbReference type="InterPro" id="IPR050595">
    <property type="entry name" value="Bact_response_regulator"/>
</dbReference>
<dbReference type="EMBL" id="MFQW01000036">
    <property type="protein sequence ID" value="OGH85824.1"/>
    <property type="molecule type" value="Genomic_DNA"/>
</dbReference>
<evidence type="ECO:0000313" key="5">
    <source>
        <dbReference type="Proteomes" id="UP000178349"/>
    </source>
</evidence>
<sequence>MTEKKILIAEDEKPMARALEIKLNKAGFETTVVFDGVSAVKELQASNYDLLLLDLMMPNKDGFSVLLDIKESKIKVPVIVSTNLNQKEDIEKAMSLGAKDYFVKSDTTISEVVEHVKKILGL</sequence>
<dbReference type="PANTHER" id="PTHR44591">
    <property type="entry name" value="STRESS RESPONSE REGULATOR PROTEIN 1"/>
    <property type="match status" value="1"/>
</dbReference>
<name>A0A1F6NQF1_9BACT</name>
<dbReference type="GO" id="GO:0000160">
    <property type="term" value="P:phosphorelay signal transduction system"/>
    <property type="evidence" value="ECO:0007669"/>
    <property type="project" value="InterPro"/>
</dbReference>
<dbReference type="Gene3D" id="3.40.50.2300">
    <property type="match status" value="1"/>
</dbReference>
<feature type="modified residue" description="4-aspartylphosphate" evidence="2">
    <location>
        <position position="54"/>
    </location>
</feature>
<dbReference type="PANTHER" id="PTHR44591:SF3">
    <property type="entry name" value="RESPONSE REGULATORY DOMAIN-CONTAINING PROTEIN"/>
    <property type="match status" value="1"/>
</dbReference>
<dbReference type="SUPFAM" id="SSF52172">
    <property type="entry name" value="CheY-like"/>
    <property type="match status" value="1"/>
</dbReference>
<keyword evidence="1 2" id="KW-0597">Phosphoprotein</keyword>
<dbReference type="Pfam" id="PF00072">
    <property type="entry name" value="Response_reg"/>
    <property type="match status" value="1"/>
</dbReference>
<evidence type="ECO:0000259" key="3">
    <source>
        <dbReference type="PROSITE" id="PS50110"/>
    </source>
</evidence>
<protein>
    <recommendedName>
        <fullName evidence="3">Response regulatory domain-containing protein</fullName>
    </recommendedName>
</protein>
<proteinExistence type="predicted"/>
<evidence type="ECO:0000256" key="1">
    <source>
        <dbReference type="ARBA" id="ARBA00022553"/>
    </source>
</evidence>
<dbReference type="Proteomes" id="UP000178349">
    <property type="component" value="Unassembled WGS sequence"/>
</dbReference>
<gene>
    <name evidence="4" type="ORF">A2493_02235</name>
</gene>
<dbReference type="SMART" id="SM00448">
    <property type="entry name" value="REC"/>
    <property type="match status" value="1"/>
</dbReference>
<organism evidence="4 5">
    <name type="scientific">Candidatus Magasanikbacteria bacterium RIFOXYC12_FULL_33_11</name>
    <dbReference type="NCBI Taxonomy" id="1798701"/>
    <lineage>
        <taxon>Bacteria</taxon>
        <taxon>Candidatus Magasanikiibacteriota</taxon>
    </lineage>
</organism>
<reference evidence="4 5" key="1">
    <citation type="journal article" date="2016" name="Nat. Commun.">
        <title>Thousands of microbial genomes shed light on interconnected biogeochemical processes in an aquifer system.</title>
        <authorList>
            <person name="Anantharaman K."/>
            <person name="Brown C.T."/>
            <person name="Hug L.A."/>
            <person name="Sharon I."/>
            <person name="Castelle C.J."/>
            <person name="Probst A.J."/>
            <person name="Thomas B.C."/>
            <person name="Singh A."/>
            <person name="Wilkins M.J."/>
            <person name="Karaoz U."/>
            <person name="Brodie E.L."/>
            <person name="Williams K.H."/>
            <person name="Hubbard S.S."/>
            <person name="Banfield J.F."/>
        </authorList>
    </citation>
    <scope>NUCLEOTIDE SEQUENCE [LARGE SCALE GENOMIC DNA]</scope>
</reference>
<dbReference type="AlphaFoldDB" id="A0A1F6NQF1"/>
<evidence type="ECO:0000313" key="4">
    <source>
        <dbReference type="EMBL" id="OGH85824.1"/>
    </source>
</evidence>
<evidence type="ECO:0000256" key="2">
    <source>
        <dbReference type="PROSITE-ProRule" id="PRU00169"/>
    </source>
</evidence>
<feature type="domain" description="Response regulatory" evidence="3">
    <location>
        <begin position="5"/>
        <end position="119"/>
    </location>
</feature>
<dbReference type="PROSITE" id="PS50110">
    <property type="entry name" value="RESPONSE_REGULATORY"/>
    <property type="match status" value="1"/>
</dbReference>